<keyword evidence="4" id="KW-1185">Reference proteome</keyword>
<dbReference type="InParanoid" id="A0A2S8SWY8"/>
<dbReference type="SUPFAM" id="SSF47090">
    <property type="entry name" value="PGBD-like"/>
    <property type="match status" value="2"/>
</dbReference>
<organism evidence="3 4">
    <name type="scientific">Abditibacterium utsteinense</name>
    <dbReference type="NCBI Taxonomy" id="1960156"/>
    <lineage>
        <taxon>Bacteria</taxon>
        <taxon>Pseudomonadati</taxon>
        <taxon>Abditibacteriota</taxon>
        <taxon>Abditibacteriia</taxon>
        <taxon>Abditibacteriales</taxon>
        <taxon>Abditibacteriaceae</taxon>
        <taxon>Abditibacterium</taxon>
    </lineage>
</organism>
<proteinExistence type="predicted"/>
<evidence type="ECO:0000256" key="1">
    <source>
        <dbReference type="SAM" id="SignalP"/>
    </source>
</evidence>
<name>A0A2S8SWY8_9BACT</name>
<feature type="domain" description="Peptidoglycan binding-like" evidence="2">
    <location>
        <begin position="115"/>
        <end position="155"/>
    </location>
</feature>
<evidence type="ECO:0000313" key="4">
    <source>
        <dbReference type="Proteomes" id="UP000237684"/>
    </source>
</evidence>
<feature type="domain" description="Peptidoglycan binding-like" evidence="2">
    <location>
        <begin position="51"/>
        <end position="106"/>
    </location>
</feature>
<dbReference type="GO" id="GO:0016787">
    <property type="term" value="F:hydrolase activity"/>
    <property type="evidence" value="ECO:0007669"/>
    <property type="project" value="UniProtKB-KW"/>
</dbReference>
<comment type="caution">
    <text evidence="3">The sequence shown here is derived from an EMBL/GenBank/DDBJ whole genome shotgun (WGS) entry which is preliminary data.</text>
</comment>
<dbReference type="InterPro" id="IPR002477">
    <property type="entry name" value="Peptidoglycan-bd-like"/>
</dbReference>
<dbReference type="RefSeq" id="WP_105482060.1">
    <property type="nucleotide sequence ID" value="NZ_NIGF01000001.1"/>
</dbReference>
<dbReference type="Gene3D" id="1.10.101.10">
    <property type="entry name" value="PGBD-like superfamily/PGBD"/>
    <property type="match status" value="2"/>
</dbReference>
<evidence type="ECO:0000259" key="2">
    <source>
        <dbReference type="Pfam" id="PF01471"/>
    </source>
</evidence>
<dbReference type="EMBL" id="NIGF01000001">
    <property type="protein sequence ID" value="PQV65313.1"/>
    <property type="molecule type" value="Genomic_DNA"/>
</dbReference>
<dbReference type="AlphaFoldDB" id="A0A2S8SWY8"/>
<dbReference type="Pfam" id="PF01471">
    <property type="entry name" value="PG_binding_1"/>
    <property type="match status" value="2"/>
</dbReference>
<reference evidence="3 4" key="1">
    <citation type="journal article" date="2018" name="Syst. Appl. Microbiol.">
        <title>Abditibacterium utsteinense sp. nov., the first cultivated member of candidate phylum FBP, isolated from ice-free Antarctic soil samples.</title>
        <authorList>
            <person name="Tahon G."/>
            <person name="Tytgat B."/>
            <person name="Lebbe L."/>
            <person name="Carlier A."/>
            <person name="Willems A."/>
        </authorList>
    </citation>
    <scope>NUCLEOTIDE SEQUENCE [LARGE SCALE GENOMIC DNA]</scope>
    <source>
        <strain evidence="3 4">LMG 29911</strain>
    </source>
</reference>
<dbReference type="InterPro" id="IPR036366">
    <property type="entry name" value="PGBDSf"/>
</dbReference>
<sequence length="186" mass="20356">MKRFPILLAALLFALPVTARSQTHSRIVWKGETSDSPKMFVSWPKLRRGARGETVRTLQSLLSCRGFEIPANGTFGPATGQAVRAFQARNRLKASGVVDWQTWEMLPPNLKRGSRGAAVVLLQALLVQRGFQVARNGVFGATTEKAVRSFQKKSGFGSSEIGGWEINGRGDIYVWAELIGATETPP</sequence>
<keyword evidence="1" id="KW-0732">Signal</keyword>
<dbReference type="InterPro" id="IPR036365">
    <property type="entry name" value="PGBD-like_sf"/>
</dbReference>
<dbReference type="OrthoDB" id="5620138at2"/>
<keyword evidence="3" id="KW-0378">Hydrolase</keyword>
<dbReference type="Proteomes" id="UP000237684">
    <property type="component" value="Unassembled WGS sequence"/>
</dbReference>
<gene>
    <name evidence="3" type="ORF">B1R32_10151</name>
</gene>
<feature type="signal peptide" evidence="1">
    <location>
        <begin position="1"/>
        <end position="19"/>
    </location>
</feature>
<feature type="chain" id="PRO_5015733746" evidence="1">
    <location>
        <begin position="20"/>
        <end position="186"/>
    </location>
</feature>
<protein>
    <submittedName>
        <fullName evidence="3">Peptidoglycan-binding (PGRP) domain of peptidoglycan hydrolases-containing protein</fullName>
    </submittedName>
</protein>
<evidence type="ECO:0000313" key="3">
    <source>
        <dbReference type="EMBL" id="PQV65313.1"/>
    </source>
</evidence>
<accession>A0A2S8SWY8</accession>